<dbReference type="AlphaFoldDB" id="A0AAN8V869"/>
<evidence type="ECO:0000313" key="12">
    <source>
        <dbReference type="EMBL" id="KAK6925281.1"/>
    </source>
</evidence>
<dbReference type="GO" id="GO:0004674">
    <property type="term" value="F:protein serine/threonine kinase activity"/>
    <property type="evidence" value="ECO:0007669"/>
    <property type="project" value="UniProtKB-EC"/>
</dbReference>
<dbReference type="Pfam" id="PF13947">
    <property type="entry name" value="GUB_WAK_bind"/>
    <property type="match status" value="1"/>
</dbReference>
<evidence type="ECO:0000256" key="4">
    <source>
        <dbReference type="ARBA" id="ARBA00022741"/>
    </source>
</evidence>
<comment type="catalytic activity">
    <reaction evidence="7">
        <text>L-threonyl-[protein] + ATP = O-phospho-L-threonyl-[protein] + ADP + H(+)</text>
        <dbReference type="Rhea" id="RHEA:46608"/>
        <dbReference type="Rhea" id="RHEA-COMP:11060"/>
        <dbReference type="Rhea" id="RHEA-COMP:11605"/>
        <dbReference type="ChEBI" id="CHEBI:15378"/>
        <dbReference type="ChEBI" id="CHEBI:30013"/>
        <dbReference type="ChEBI" id="CHEBI:30616"/>
        <dbReference type="ChEBI" id="CHEBI:61977"/>
        <dbReference type="ChEBI" id="CHEBI:456216"/>
        <dbReference type="EC" id="2.7.11.1"/>
    </reaction>
</comment>
<evidence type="ECO:0000256" key="5">
    <source>
        <dbReference type="ARBA" id="ARBA00022840"/>
    </source>
</evidence>
<dbReference type="EC" id="2.7.11.1" evidence="2"/>
<keyword evidence="9" id="KW-0812">Transmembrane</keyword>
<dbReference type="GO" id="GO:0030247">
    <property type="term" value="F:polysaccharide binding"/>
    <property type="evidence" value="ECO:0007669"/>
    <property type="project" value="InterPro"/>
</dbReference>
<evidence type="ECO:0000259" key="11">
    <source>
        <dbReference type="Pfam" id="PF14380"/>
    </source>
</evidence>
<feature type="domain" description="Wall-associated receptor kinase galacturonan-binding" evidence="10">
    <location>
        <begin position="43"/>
        <end position="102"/>
    </location>
</feature>
<keyword evidence="9" id="KW-1133">Transmembrane helix</keyword>
<comment type="subcellular location">
    <subcellularLocation>
        <location evidence="1">Membrane</location>
        <topology evidence="1">Single-pass membrane protein</topology>
    </subcellularLocation>
</comment>
<dbReference type="Pfam" id="PF14380">
    <property type="entry name" value="WAK_assoc"/>
    <property type="match status" value="1"/>
</dbReference>
<dbReference type="Gene3D" id="3.30.200.20">
    <property type="entry name" value="Phosphorylase Kinase, domain 1"/>
    <property type="match status" value="1"/>
</dbReference>
<evidence type="ECO:0000256" key="2">
    <source>
        <dbReference type="ARBA" id="ARBA00012513"/>
    </source>
</evidence>
<dbReference type="Proteomes" id="UP001370490">
    <property type="component" value="Unassembled WGS sequence"/>
</dbReference>
<accession>A0AAN8V869</accession>
<dbReference type="PANTHER" id="PTHR46008">
    <property type="entry name" value="LEAF RUST 10 DISEASE-RESISTANCE LOCUS RECEPTOR-LIKE PROTEIN KINASE-LIKE 1.4"/>
    <property type="match status" value="1"/>
</dbReference>
<name>A0AAN8V869_9MAGN</name>
<keyword evidence="4" id="KW-0547">Nucleotide-binding</keyword>
<organism evidence="12 13">
    <name type="scientific">Dillenia turbinata</name>
    <dbReference type="NCBI Taxonomy" id="194707"/>
    <lineage>
        <taxon>Eukaryota</taxon>
        <taxon>Viridiplantae</taxon>
        <taxon>Streptophyta</taxon>
        <taxon>Embryophyta</taxon>
        <taxon>Tracheophyta</taxon>
        <taxon>Spermatophyta</taxon>
        <taxon>Magnoliopsida</taxon>
        <taxon>eudicotyledons</taxon>
        <taxon>Gunneridae</taxon>
        <taxon>Pentapetalae</taxon>
        <taxon>Dilleniales</taxon>
        <taxon>Dilleniaceae</taxon>
        <taxon>Dillenia</taxon>
    </lineage>
</organism>
<keyword evidence="12" id="KW-0418">Kinase</keyword>
<keyword evidence="9" id="KW-0472">Membrane</keyword>
<evidence type="ECO:0000256" key="9">
    <source>
        <dbReference type="SAM" id="Phobius"/>
    </source>
</evidence>
<keyword evidence="5" id="KW-0067">ATP-binding</keyword>
<dbReference type="InterPro" id="IPR032872">
    <property type="entry name" value="WAK_assoc_C"/>
</dbReference>
<gene>
    <name evidence="12" type="ORF">RJ641_009607</name>
</gene>
<dbReference type="SUPFAM" id="SSF56112">
    <property type="entry name" value="Protein kinase-like (PK-like)"/>
    <property type="match status" value="1"/>
</dbReference>
<evidence type="ECO:0000256" key="1">
    <source>
        <dbReference type="ARBA" id="ARBA00004167"/>
    </source>
</evidence>
<dbReference type="InterPro" id="IPR025287">
    <property type="entry name" value="WAK_GUB"/>
</dbReference>
<keyword evidence="3" id="KW-0732">Signal</keyword>
<evidence type="ECO:0000256" key="7">
    <source>
        <dbReference type="ARBA" id="ARBA00047899"/>
    </source>
</evidence>
<evidence type="ECO:0000259" key="10">
    <source>
        <dbReference type="Pfam" id="PF13947"/>
    </source>
</evidence>
<dbReference type="InterPro" id="IPR011009">
    <property type="entry name" value="Kinase-like_dom_sf"/>
</dbReference>
<evidence type="ECO:0000256" key="3">
    <source>
        <dbReference type="ARBA" id="ARBA00022729"/>
    </source>
</evidence>
<feature type="transmembrane region" description="Helical" evidence="9">
    <location>
        <begin position="262"/>
        <end position="283"/>
    </location>
</feature>
<keyword evidence="12" id="KW-0675">Receptor</keyword>
<dbReference type="GO" id="GO:0005524">
    <property type="term" value="F:ATP binding"/>
    <property type="evidence" value="ECO:0007669"/>
    <property type="project" value="UniProtKB-KW"/>
</dbReference>
<evidence type="ECO:0000256" key="8">
    <source>
        <dbReference type="ARBA" id="ARBA00048679"/>
    </source>
</evidence>
<proteinExistence type="predicted"/>
<reference evidence="12 13" key="1">
    <citation type="submission" date="2023-12" db="EMBL/GenBank/DDBJ databases">
        <title>A high-quality genome assembly for Dillenia turbinata (Dilleniales).</title>
        <authorList>
            <person name="Chanderbali A."/>
        </authorList>
    </citation>
    <scope>NUCLEOTIDE SEQUENCE [LARGE SCALE GENOMIC DNA]</scope>
    <source>
        <strain evidence="12">LSX21</strain>
        <tissue evidence="12">Leaf</tissue>
    </source>
</reference>
<dbReference type="PANTHER" id="PTHR46008:SF20">
    <property type="entry name" value="PROTEIN KINASE DOMAIN-CONTAINING PROTEIN"/>
    <property type="match status" value="1"/>
</dbReference>
<protein>
    <recommendedName>
        <fullName evidence="2">non-specific serine/threonine protein kinase</fullName>
        <ecNumber evidence="2">2.7.11.1</ecNumber>
    </recommendedName>
</protein>
<dbReference type="GO" id="GO:0016020">
    <property type="term" value="C:membrane"/>
    <property type="evidence" value="ECO:0007669"/>
    <property type="project" value="UniProtKB-SubCell"/>
</dbReference>
<evidence type="ECO:0000256" key="6">
    <source>
        <dbReference type="ARBA" id="ARBA00023180"/>
    </source>
</evidence>
<keyword evidence="6" id="KW-0325">Glycoprotein</keyword>
<evidence type="ECO:0000313" key="13">
    <source>
        <dbReference type="Proteomes" id="UP001370490"/>
    </source>
</evidence>
<sequence length="437" mass="48471">MDLQSLCIPINSIQVLKIFIIFTTLVARNLSANTEYEACMLQNCGKGPDISYPFWILNRQSPYCGHPNYVIVCNNSYPIITINGDDYLVKNIFYLNNSIRLVNTAFVGHNACPLPMYNISFDSTPFHRDDDSVFSFFYNCPVNPANFSLYPINCVSTDTRYSFAVMHKEVLERKNYSLESCQKSVDSPLDIDGGINMENFARMNYQEVLKMGFVLQWGGDNCSKCNSSGGHCRFENNEFVCSCPNGPQSISCPGSRHKGKEVAIGLGSSAGAALILVAIFLFYQRNKKRHYNPSTLLSRGISSYPSSVADYERGSTYFGAHIFSYVELEEATNNFDSSRELGDGGFGTVYKMIVAVAELAFQCLQSERAIRPTMEGILETLKCIQSGDFDMENVSVVNTPADDVVLLKKPLAPFSPVSVSMPWTSRSTTPNDSGGVS</sequence>
<keyword evidence="13" id="KW-1185">Reference proteome</keyword>
<comment type="catalytic activity">
    <reaction evidence="8">
        <text>L-seryl-[protein] + ATP = O-phospho-L-seryl-[protein] + ADP + H(+)</text>
        <dbReference type="Rhea" id="RHEA:17989"/>
        <dbReference type="Rhea" id="RHEA-COMP:9863"/>
        <dbReference type="Rhea" id="RHEA-COMP:11604"/>
        <dbReference type="ChEBI" id="CHEBI:15378"/>
        <dbReference type="ChEBI" id="CHEBI:29999"/>
        <dbReference type="ChEBI" id="CHEBI:30616"/>
        <dbReference type="ChEBI" id="CHEBI:83421"/>
        <dbReference type="ChEBI" id="CHEBI:456216"/>
        <dbReference type="EC" id="2.7.11.1"/>
    </reaction>
</comment>
<dbReference type="EMBL" id="JBAMMX010000016">
    <property type="protein sequence ID" value="KAK6925281.1"/>
    <property type="molecule type" value="Genomic_DNA"/>
</dbReference>
<comment type="caution">
    <text evidence="12">The sequence shown here is derived from an EMBL/GenBank/DDBJ whole genome shotgun (WGS) entry which is preliminary data.</text>
</comment>
<keyword evidence="12" id="KW-0808">Transferase</keyword>
<feature type="domain" description="Wall-associated receptor kinase C-terminal" evidence="11">
    <location>
        <begin position="154"/>
        <end position="245"/>
    </location>
</feature>